<sequence length="247" mass="27455">MFAAKSPPKGKNKEEWHMGWWDFQPLVEQLTPRRAEWSNSSVIFTPHPTQPTIQACHFSSSKQFNIPSPAPILAALTDFDPPTVISVSPNDDWLFAYFPGRGVPGAGCLWYRGPEIDSWTLKDYWTLPLGAGVVTASWLGAPRQWTADEHGSFLRLPTRGPRTPVSYPTLALVTQNHRLTLCYVRNYIPSLKMFSAPLNQYSVVHENSSVPTPEATDNGGLLRLCVTAAIGLGYDGAFLSFPYLLSF</sequence>
<evidence type="ECO:0000313" key="1">
    <source>
        <dbReference type="EMBL" id="SJL00581.1"/>
    </source>
</evidence>
<protein>
    <submittedName>
        <fullName evidence="1">Uncharacterized protein</fullName>
    </submittedName>
</protein>
<dbReference type="AlphaFoldDB" id="A0A284QVX7"/>
<proteinExistence type="predicted"/>
<evidence type="ECO:0000313" key="2">
    <source>
        <dbReference type="Proteomes" id="UP000219338"/>
    </source>
</evidence>
<dbReference type="Proteomes" id="UP000219338">
    <property type="component" value="Unassembled WGS sequence"/>
</dbReference>
<dbReference type="STRING" id="47428.A0A284QVX7"/>
<dbReference type="OrthoDB" id="2535907at2759"/>
<name>A0A284QVX7_ARMOS</name>
<organism evidence="1 2">
    <name type="scientific">Armillaria ostoyae</name>
    <name type="common">Armillaria root rot fungus</name>
    <dbReference type="NCBI Taxonomy" id="47428"/>
    <lineage>
        <taxon>Eukaryota</taxon>
        <taxon>Fungi</taxon>
        <taxon>Dikarya</taxon>
        <taxon>Basidiomycota</taxon>
        <taxon>Agaricomycotina</taxon>
        <taxon>Agaricomycetes</taxon>
        <taxon>Agaricomycetidae</taxon>
        <taxon>Agaricales</taxon>
        <taxon>Marasmiineae</taxon>
        <taxon>Physalacriaceae</taxon>
        <taxon>Armillaria</taxon>
    </lineage>
</organism>
<reference evidence="2" key="1">
    <citation type="journal article" date="2017" name="Nat. Ecol. Evol.">
        <title>Genome expansion and lineage-specific genetic innovations in the forest pathogenic fungi Armillaria.</title>
        <authorList>
            <person name="Sipos G."/>
            <person name="Prasanna A.N."/>
            <person name="Walter M.C."/>
            <person name="O'Connor E."/>
            <person name="Balint B."/>
            <person name="Krizsan K."/>
            <person name="Kiss B."/>
            <person name="Hess J."/>
            <person name="Varga T."/>
            <person name="Slot J."/>
            <person name="Riley R."/>
            <person name="Boka B."/>
            <person name="Rigling D."/>
            <person name="Barry K."/>
            <person name="Lee J."/>
            <person name="Mihaltcheva S."/>
            <person name="LaButti K."/>
            <person name="Lipzen A."/>
            <person name="Waldron R."/>
            <person name="Moloney N.M."/>
            <person name="Sperisen C."/>
            <person name="Kredics L."/>
            <person name="Vagvoelgyi C."/>
            <person name="Patrignani A."/>
            <person name="Fitzpatrick D."/>
            <person name="Nagy I."/>
            <person name="Doyle S."/>
            <person name="Anderson J.B."/>
            <person name="Grigoriev I.V."/>
            <person name="Gueldener U."/>
            <person name="Muensterkoetter M."/>
            <person name="Nagy L.G."/>
        </authorList>
    </citation>
    <scope>NUCLEOTIDE SEQUENCE [LARGE SCALE GENOMIC DNA]</scope>
    <source>
        <strain evidence="2">C18/9</strain>
    </source>
</reference>
<dbReference type="EMBL" id="FUEG01000002">
    <property type="protein sequence ID" value="SJL00581.1"/>
    <property type="molecule type" value="Genomic_DNA"/>
</dbReference>
<keyword evidence="2" id="KW-1185">Reference proteome</keyword>
<gene>
    <name evidence="1" type="ORF">ARMOST_03894</name>
</gene>
<accession>A0A284QVX7</accession>